<sequence>MMFLLHPLINFLYFPEIFFSHFFFQ</sequence>
<reference evidence="1" key="1">
    <citation type="submission" date="2018-02" db="EMBL/GenBank/DDBJ databases">
        <title>Rhizophora mucronata_Transcriptome.</title>
        <authorList>
            <person name="Meera S.P."/>
            <person name="Sreeshan A."/>
            <person name="Augustine A."/>
        </authorList>
    </citation>
    <scope>NUCLEOTIDE SEQUENCE</scope>
    <source>
        <tissue evidence="1">Leaf</tissue>
    </source>
</reference>
<accession>A0A2P2PM92</accession>
<name>A0A2P2PM92_RHIMU</name>
<evidence type="ECO:0000313" key="1">
    <source>
        <dbReference type="EMBL" id="MBX55876.1"/>
    </source>
</evidence>
<proteinExistence type="predicted"/>
<dbReference type="EMBL" id="GGEC01075392">
    <property type="protein sequence ID" value="MBX55876.1"/>
    <property type="molecule type" value="Transcribed_RNA"/>
</dbReference>
<organism evidence="1">
    <name type="scientific">Rhizophora mucronata</name>
    <name type="common">Asiatic mangrove</name>
    <dbReference type="NCBI Taxonomy" id="61149"/>
    <lineage>
        <taxon>Eukaryota</taxon>
        <taxon>Viridiplantae</taxon>
        <taxon>Streptophyta</taxon>
        <taxon>Embryophyta</taxon>
        <taxon>Tracheophyta</taxon>
        <taxon>Spermatophyta</taxon>
        <taxon>Magnoliopsida</taxon>
        <taxon>eudicotyledons</taxon>
        <taxon>Gunneridae</taxon>
        <taxon>Pentapetalae</taxon>
        <taxon>rosids</taxon>
        <taxon>fabids</taxon>
        <taxon>Malpighiales</taxon>
        <taxon>Rhizophoraceae</taxon>
        <taxon>Rhizophora</taxon>
    </lineage>
</organism>
<protein>
    <submittedName>
        <fullName evidence="1">Uncharacterized protein</fullName>
    </submittedName>
</protein>
<dbReference type="AlphaFoldDB" id="A0A2P2PM92"/>